<dbReference type="HOGENOM" id="CLU_148047_0_2_7"/>
<keyword evidence="11" id="KW-0066">ATP synthesis</keyword>
<dbReference type="GO" id="GO:0033177">
    <property type="term" value="C:proton-transporting two-sector ATPase complex, proton-transporting domain"/>
    <property type="evidence" value="ECO:0007669"/>
    <property type="project" value="InterPro"/>
</dbReference>
<dbReference type="AlphaFoldDB" id="M4V720"/>
<comment type="function">
    <text evidence="11">Key component of the F(0) channel; it plays a direct role in translocation across the membrane. A homomeric c-ring of between 10-14 subunits forms the central stalk rotor element with the F(1) delta and epsilon subunits.</text>
</comment>
<feature type="signal peptide" evidence="12">
    <location>
        <begin position="1"/>
        <end position="19"/>
    </location>
</feature>
<name>M4V720_9BACT</name>
<evidence type="ECO:0000313" key="15">
    <source>
        <dbReference type="Proteomes" id="UP000012040"/>
    </source>
</evidence>
<keyword evidence="8 11" id="KW-0406">Ion transport</keyword>
<dbReference type="HAMAP" id="MF_01396">
    <property type="entry name" value="ATP_synth_c_bact"/>
    <property type="match status" value="1"/>
</dbReference>
<evidence type="ECO:0000256" key="1">
    <source>
        <dbReference type="ARBA" id="ARBA00004141"/>
    </source>
</evidence>
<evidence type="ECO:0000256" key="10">
    <source>
        <dbReference type="ARBA" id="ARBA00023136"/>
    </source>
</evidence>
<keyword evidence="5 11" id="KW-0812">Transmembrane</keyword>
<evidence type="ECO:0000256" key="4">
    <source>
        <dbReference type="ARBA" id="ARBA00022547"/>
    </source>
</evidence>
<feature type="transmembrane region" description="Helical" evidence="11">
    <location>
        <begin position="35"/>
        <end position="57"/>
    </location>
</feature>
<dbReference type="RefSeq" id="WP_015468720.1">
    <property type="nucleotide sequence ID" value="NC_020813.1"/>
</dbReference>
<gene>
    <name evidence="11" type="primary">atpE</name>
    <name evidence="14" type="ORF">A11Q_10</name>
</gene>
<evidence type="ECO:0000256" key="3">
    <source>
        <dbReference type="ARBA" id="ARBA00022448"/>
    </source>
</evidence>
<dbReference type="InterPro" id="IPR002379">
    <property type="entry name" value="ATPase_proteolipid_c-like_dom"/>
</dbReference>
<dbReference type="eggNOG" id="COG0636">
    <property type="taxonomic scope" value="Bacteria"/>
</dbReference>
<evidence type="ECO:0000256" key="5">
    <source>
        <dbReference type="ARBA" id="ARBA00022692"/>
    </source>
</evidence>
<dbReference type="Gene3D" id="1.20.20.10">
    <property type="entry name" value="F1F0 ATP synthase subunit C"/>
    <property type="match status" value="1"/>
</dbReference>
<dbReference type="KEGG" id="bex:A11Q_10"/>
<comment type="function">
    <text evidence="11">F(1)F(0) ATP synthase produces ATP from ADP in the presence of a proton or sodium gradient. F-type ATPases consist of two structural domains, F(1) containing the extramembraneous catalytic core and F(0) containing the membrane proton channel, linked together by a central stalk and a peripheral stalk. During catalysis, ATP synthesis in the catalytic domain of F(1) is coupled via a rotary mechanism of the central stalk subunits to proton translocation.</text>
</comment>
<evidence type="ECO:0000259" key="13">
    <source>
        <dbReference type="Pfam" id="PF00137"/>
    </source>
</evidence>
<evidence type="ECO:0000256" key="6">
    <source>
        <dbReference type="ARBA" id="ARBA00022781"/>
    </source>
</evidence>
<reference evidence="14 15" key="1">
    <citation type="journal article" date="2013" name="ISME J.">
        <title>By their genes ye shall know them: genomic signatures of predatory bacteria.</title>
        <authorList>
            <person name="Pasternak Z."/>
            <person name="Pietrokovski S."/>
            <person name="Rotem O."/>
            <person name="Gophna U."/>
            <person name="Lurie-Weinberger M.N."/>
            <person name="Jurkevitch E."/>
        </authorList>
    </citation>
    <scope>NUCLEOTIDE SEQUENCE [LARGE SCALE GENOMIC DNA]</scope>
    <source>
        <strain evidence="14 15">JSS</strain>
    </source>
</reference>
<dbReference type="InterPro" id="IPR020537">
    <property type="entry name" value="ATP_synth_F0_csu_DDCD_BS"/>
</dbReference>
<proteinExistence type="inferred from homology"/>
<dbReference type="EMBL" id="CP003537">
    <property type="protein sequence ID" value="AGH94230.1"/>
    <property type="molecule type" value="Genomic_DNA"/>
</dbReference>
<keyword evidence="7 11" id="KW-1133">Transmembrane helix</keyword>
<dbReference type="CDD" id="cd18121">
    <property type="entry name" value="ATP-synt_Fo_c"/>
    <property type="match status" value="1"/>
</dbReference>
<keyword evidence="4 11" id="KW-0138">CF(0)</keyword>
<evidence type="ECO:0000313" key="14">
    <source>
        <dbReference type="EMBL" id="AGH94230.1"/>
    </source>
</evidence>
<keyword evidence="6 11" id="KW-0375">Hydrogen ion transport</keyword>
<dbReference type="Proteomes" id="UP000012040">
    <property type="component" value="Chromosome"/>
</dbReference>
<evidence type="ECO:0000256" key="9">
    <source>
        <dbReference type="ARBA" id="ARBA00023121"/>
    </source>
</evidence>
<keyword evidence="11" id="KW-1003">Cell membrane</keyword>
<evidence type="ECO:0000256" key="11">
    <source>
        <dbReference type="HAMAP-Rule" id="MF_01396"/>
    </source>
</evidence>
<dbReference type="GO" id="GO:0046933">
    <property type="term" value="F:proton-transporting ATP synthase activity, rotational mechanism"/>
    <property type="evidence" value="ECO:0007669"/>
    <property type="project" value="UniProtKB-UniRule"/>
</dbReference>
<dbReference type="GO" id="GO:0008289">
    <property type="term" value="F:lipid binding"/>
    <property type="evidence" value="ECO:0007669"/>
    <property type="project" value="UniProtKB-KW"/>
</dbReference>
<evidence type="ECO:0000256" key="7">
    <source>
        <dbReference type="ARBA" id="ARBA00022989"/>
    </source>
</evidence>
<dbReference type="Pfam" id="PF00137">
    <property type="entry name" value="ATP-synt_C"/>
    <property type="match status" value="1"/>
</dbReference>
<dbReference type="OrthoDB" id="5296711at2"/>
<dbReference type="SUPFAM" id="SSF81333">
    <property type="entry name" value="F1F0 ATP synthase subunit C"/>
    <property type="match status" value="1"/>
</dbReference>
<dbReference type="InterPro" id="IPR035921">
    <property type="entry name" value="F/V-ATP_Csub_sf"/>
</dbReference>
<dbReference type="GO" id="GO:0045259">
    <property type="term" value="C:proton-transporting ATP synthase complex"/>
    <property type="evidence" value="ECO:0007669"/>
    <property type="project" value="UniProtKB-KW"/>
</dbReference>
<keyword evidence="9 11" id="KW-0446">Lipid-binding</keyword>
<dbReference type="PATRIC" id="fig|1184267.3.peg.12"/>
<keyword evidence="12" id="KW-0732">Signal</keyword>
<dbReference type="InterPro" id="IPR038662">
    <property type="entry name" value="ATP_synth_F0_csu_sf"/>
</dbReference>
<feature type="site" description="Reversibly protonated during proton transport" evidence="11">
    <location>
        <position position="90"/>
    </location>
</feature>
<comment type="subcellular location">
    <subcellularLocation>
        <location evidence="11">Cell membrane</location>
        <topology evidence="11">Multi-pass membrane protein</topology>
    </subcellularLocation>
    <subcellularLocation>
        <location evidence="1">Membrane</location>
        <topology evidence="1">Multi-pass membrane protein</topology>
    </subcellularLocation>
</comment>
<feature type="chain" id="PRO_5004059922" description="ATP synthase subunit c" evidence="12">
    <location>
        <begin position="20"/>
        <end position="111"/>
    </location>
</feature>
<evidence type="ECO:0000256" key="2">
    <source>
        <dbReference type="ARBA" id="ARBA00006704"/>
    </source>
</evidence>
<organism evidence="14 15">
    <name type="scientific">Pseudobdellovibrio exovorus JSS</name>
    <dbReference type="NCBI Taxonomy" id="1184267"/>
    <lineage>
        <taxon>Bacteria</taxon>
        <taxon>Pseudomonadati</taxon>
        <taxon>Bdellovibrionota</taxon>
        <taxon>Bdellovibrionia</taxon>
        <taxon>Bdellovibrionales</taxon>
        <taxon>Pseudobdellovibrionaceae</taxon>
        <taxon>Pseudobdellovibrio</taxon>
    </lineage>
</organism>
<keyword evidence="10 11" id="KW-0472">Membrane</keyword>
<evidence type="ECO:0000256" key="12">
    <source>
        <dbReference type="SAM" id="SignalP"/>
    </source>
</evidence>
<accession>M4V720</accession>
<feature type="transmembrane region" description="Helical" evidence="11">
    <location>
        <begin position="78"/>
        <end position="102"/>
    </location>
</feature>
<dbReference type="InterPro" id="IPR000454">
    <property type="entry name" value="ATP_synth_F0_csu"/>
</dbReference>
<evidence type="ECO:0000256" key="8">
    <source>
        <dbReference type="ARBA" id="ARBA00023065"/>
    </source>
</evidence>
<feature type="domain" description="V-ATPase proteolipid subunit C-like" evidence="13">
    <location>
        <begin position="40"/>
        <end position="102"/>
    </location>
</feature>
<dbReference type="STRING" id="1184267.A11Q_10"/>
<dbReference type="GO" id="GO:0005886">
    <property type="term" value="C:plasma membrane"/>
    <property type="evidence" value="ECO:0007669"/>
    <property type="project" value="UniProtKB-SubCell"/>
</dbReference>
<sequence>MKKALLFATTLFASLAAFAQEETTAVVVATTNSNAGLVALSAAIAIGLAVVAGTTAQGKAAAAALEGIARNPAAGDKLFTPLILALALIESLVILAFLVAFIKIPAATFGF</sequence>
<dbReference type="PROSITE" id="PS00605">
    <property type="entry name" value="ATPASE_C"/>
    <property type="match status" value="1"/>
</dbReference>
<keyword evidence="15" id="KW-1185">Reference proteome</keyword>
<dbReference type="PRINTS" id="PR00124">
    <property type="entry name" value="ATPASEC"/>
</dbReference>
<protein>
    <recommendedName>
        <fullName evidence="11">ATP synthase subunit c</fullName>
    </recommendedName>
    <alternativeName>
        <fullName evidence="11">ATP synthase F(0) sector subunit c</fullName>
    </alternativeName>
    <alternativeName>
        <fullName evidence="11">F-type ATPase subunit c</fullName>
        <shortName evidence="11">F-ATPase subunit c</shortName>
    </alternativeName>
    <alternativeName>
        <fullName evidence="11">Lipid-binding protein</fullName>
    </alternativeName>
</protein>
<comment type="similarity">
    <text evidence="2 11">Belongs to the ATPase C chain family.</text>
</comment>
<keyword evidence="3 11" id="KW-0813">Transport</keyword>